<keyword evidence="1 5" id="KW-0489">Methyltransferase</keyword>
<dbReference type="SUPFAM" id="SSF53335">
    <property type="entry name" value="S-adenosyl-L-methionine-dependent methyltransferases"/>
    <property type="match status" value="1"/>
</dbReference>
<dbReference type="SMART" id="SM00981">
    <property type="entry name" value="THUMP"/>
    <property type="match status" value="1"/>
</dbReference>
<dbReference type="RefSeq" id="WP_168876625.1">
    <property type="nucleotide sequence ID" value="NZ_JABAIM010000001.1"/>
</dbReference>
<dbReference type="PANTHER" id="PTHR47313:SF1">
    <property type="entry name" value="RIBOSOMAL RNA LARGE SUBUNIT METHYLTRANSFERASE K_L"/>
    <property type="match status" value="1"/>
</dbReference>
<evidence type="ECO:0000313" key="6">
    <source>
        <dbReference type="Proteomes" id="UP000587991"/>
    </source>
</evidence>
<dbReference type="Proteomes" id="UP000587991">
    <property type="component" value="Unassembled WGS sequence"/>
</dbReference>
<dbReference type="AlphaFoldDB" id="A0A847SCK0"/>
<dbReference type="GO" id="GO:0003723">
    <property type="term" value="F:RNA binding"/>
    <property type="evidence" value="ECO:0007669"/>
    <property type="project" value="UniProtKB-UniRule"/>
</dbReference>
<dbReference type="GO" id="GO:0070043">
    <property type="term" value="F:rRNA (guanine-N7-)-methyltransferase activity"/>
    <property type="evidence" value="ECO:0007669"/>
    <property type="project" value="TreeGrafter"/>
</dbReference>
<dbReference type="Gene3D" id="3.40.50.150">
    <property type="entry name" value="Vaccinia Virus protein VP39"/>
    <property type="match status" value="1"/>
</dbReference>
<dbReference type="PROSITE" id="PS00092">
    <property type="entry name" value="N6_MTASE"/>
    <property type="match status" value="1"/>
</dbReference>
<accession>A0A847SCK0</accession>
<dbReference type="InterPro" id="IPR002052">
    <property type="entry name" value="DNA_methylase_N6_adenine_CS"/>
</dbReference>
<evidence type="ECO:0000313" key="5">
    <source>
        <dbReference type="EMBL" id="NLR75069.1"/>
    </source>
</evidence>
<evidence type="ECO:0000256" key="1">
    <source>
        <dbReference type="ARBA" id="ARBA00022603"/>
    </source>
</evidence>
<dbReference type="PANTHER" id="PTHR47313">
    <property type="entry name" value="RIBOSOMAL RNA LARGE SUBUNIT METHYLTRANSFERASE K/L"/>
    <property type="match status" value="1"/>
</dbReference>
<evidence type="ECO:0000259" key="4">
    <source>
        <dbReference type="PROSITE" id="PS51165"/>
    </source>
</evidence>
<proteinExistence type="predicted"/>
<evidence type="ECO:0000256" key="2">
    <source>
        <dbReference type="ARBA" id="ARBA00022679"/>
    </source>
</evidence>
<dbReference type="GO" id="GO:0008990">
    <property type="term" value="F:rRNA (guanine-N2-)-methyltransferase activity"/>
    <property type="evidence" value="ECO:0007669"/>
    <property type="project" value="TreeGrafter"/>
</dbReference>
<protein>
    <submittedName>
        <fullName evidence="5">Class I SAM-dependent RNA methyltransferase</fullName>
    </submittedName>
</protein>
<feature type="domain" description="THUMP" evidence="4">
    <location>
        <begin position="45"/>
        <end position="156"/>
    </location>
</feature>
<dbReference type="Pfam" id="PF22020">
    <property type="entry name" value="RlmL_1st"/>
    <property type="match status" value="1"/>
</dbReference>
<dbReference type="InterPro" id="IPR000241">
    <property type="entry name" value="RlmKL-like_Mtase"/>
</dbReference>
<dbReference type="EMBL" id="JABAIM010000001">
    <property type="protein sequence ID" value="NLR75069.1"/>
    <property type="molecule type" value="Genomic_DNA"/>
</dbReference>
<dbReference type="Pfam" id="PF01170">
    <property type="entry name" value="UPF0020"/>
    <property type="match status" value="1"/>
</dbReference>
<dbReference type="PROSITE" id="PS51165">
    <property type="entry name" value="THUMP"/>
    <property type="match status" value="1"/>
</dbReference>
<gene>
    <name evidence="5" type="ORF">HF682_07845</name>
</gene>
<comment type="caution">
    <text evidence="5">The sequence shown here is derived from an EMBL/GenBank/DDBJ whole genome shotgun (WGS) entry which is preliminary data.</text>
</comment>
<keyword evidence="2 5" id="KW-0808">Transferase</keyword>
<keyword evidence="6" id="KW-1185">Reference proteome</keyword>
<dbReference type="Gene3D" id="3.30.2130.30">
    <property type="match status" value="1"/>
</dbReference>
<dbReference type="Pfam" id="PF02926">
    <property type="entry name" value="THUMP"/>
    <property type="match status" value="1"/>
</dbReference>
<sequence length="400" mass="44528">MTMHDFFATSPRGLEALLAEELTALGGEQVKAVAGGVHFKGDWLCAARANRCSRLASRILWRLRQTPYRTEQDVYRAAQALPWGQWFDPSQTIKVSVSAQKCPLPSLDFLTLRIKDAICDHFRERTGSRPSVNTEAPDQRIYAFLDARVLTLYLDTSGEPLFKRGLRQVQGEAPLRENLAAGMLMLSGWQAHTEDGLCQPLLDPMCGSGTILMEAAQMALGIDAGSGRRFAFERNRSFPQAEWQAWLAEREQQAPVRRRLPIYGSDKYGDVLKRAQANIEAAGLGEAIELKQCDLLDCRPPASDGVIVSNPPYGVRLGELEALKAWYPQLGHWLKQHFSGWRAYLLSADPELAKTIRLSASKRTVLFNGALECRLLEFKMVAGSNRRPDPQGAPHVPDAD</sequence>
<dbReference type="InterPro" id="IPR004114">
    <property type="entry name" value="THUMP_dom"/>
</dbReference>
<dbReference type="InterPro" id="IPR054170">
    <property type="entry name" value="RlmL_1st"/>
</dbReference>
<reference evidence="5 6" key="1">
    <citation type="submission" date="2020-04" db="EMBL/GenBank/DDBJ databases">
        <title>Draft genome of Leeia sp. IMCC25680.</title>
        <authorList>
            <person name="Song J."/>
            <person name="Cho J.-C."/>
        </authorList>
    </citation>
    <scope>NUCLEOTIDE SEQUENCE [LARGE SCALE GENOMIC DNA]</scope>
    <source>
        <strain evidence="5 6">IMCC25680</strain>
    </source>
</reference>
<dbReference type="CDD" id="cd11715">
    <property type="entry name" value="THUMP_AdoMetMT"/>
    <property type="match status" value="1"/>
</dbReference>
<name>A0A847SCK0_9NEIS</name>
<organism evidence="5 6">
    <name type="scientific">Leeia aquatica</name>
    <dbReference type="NCBI Taxonomy" id="2725557"/>
    <lineage>
        <taxon>Bacteria</taxon>
        <taxon>Pseudomonadati</taxon>
        <taxon>Pseudomonadota</taxon>
        <taxon>Betaproteobacteria</taxon>
        <taxon>Neisseriales</taxon>
        <taxon>Leeiaceae</taxon>
        <taxon>Leeia</taxon>
    </lineage>
</organism>
<evidence type="ECO:0000256" key="3">
    <source>
        <dbReference type="PROSITE-ProRule" id="PRU00529"/>
    </source>
</evidence>
<dbReference type="InterPro" id="IPR029063">
    <property type="entry name" value="SAM-dependent_MTases_sf"/>
</dbReference>
<keyword evidence="3" id="KW-0694">RNA-binding</keyword>